<dbReference type="FunCoup" id="A0A6J0C880">
    <property type="interactions" value="2201"/>
</dbReference>
<dbReference type="InterPro" id="IPR007052">
    <property type="entry name" value="CS_dom"/>
</dbReference>
<feature type="compositionally biased region" description="Polar residues" evidence="4">
    <location>
        <begin position="311"/>
        <end position="325"/>
    </location>
</feature>
<organism evidence="7 8">
    <name type="scientific">Neodiprion lecontei</name>
    <name type="common">Redheaded pine sawfly</name>
    <dbReference type="NCBI Taxonomy" id="441921"/>
    <lineage>
        <taxon>Eukaryota</taxon>
        <taxon>Metazoa</taxon>
        <taxon>Ecdysozoa</taxon>
        <taxon>Arthropoda</taxon>
        <taxon>Hexapoda</taxon>
        <taxon>Insecta</taxon>
        <taxon>Pterygota</taxon>
        <taxon>Neoptera</taxon>
        <taxon>Endopterygota</taxon>
        <taxon>Hymenoptera</taxon>
        <taxon>Tenthredinoidea</taxon>
        <taxon>Diprionidae</taxon>
        <taxon>Diprioninae</taxon>
        <taxon>Neodiprion</taxon>
    </lineage>
</organism>
<evidence type="ECO:0000313" key="9">
    <source>
        <dbReference type="RefSeq" id="XP_046588455.1"/>
    </source>
</evidence>
<protein>
    <submittedName>
        <fullName evidence="8 9">Cysteine and histidine-rich domain-containing protein</fullName>
    </submittedName>
</protein>
<evidence type="ECO:0000259" key="6">
    <source>
        <dbReference type="PROSITE" id="PS51401"/>
    </source>
</evidence>
<evidence type="ECO:0000256" key="3">
    <source>
        <dbReference type="ARBA" id="ARBA00022833"/>
    </source>
</evidence>
<dbReference type="GeneID" id="107226336"/>
<dbReference type="RefSeq" id="XP_015522605.1">
    <property type="nucleotide sequence ID" value="XM_015667119.1"/>
</dbReference>
<dbReference type="GO" id="GO:0046872">
    <property type="term" value="F:metal ion binding"/>
    <property type="evidence" value="ECO:0007669"/>
    <property type="project" value="UniProtKB-KW"/>
</dbReference>
<reference evidence="8" key="1">
    <citation type="submission" date="2025-04" db="UniProtKB">
        <authorList>
            <consortium name="RefSeq"/>
        </authorList>
    </citation>
    <scope>IDENTIFICATION</scope>
    <source>
        <tissue evidence="9">Thorax and Abdomen</tissue>
        <tissue evidence="8">Whole body</tissue>
    </source>
</reference>
<keyword evidence="2" id="KW-0677">Repeat</keyword>
<dbReference type="PANTHER" id="PTHR46983:SF3">
    <property type="entry name" value="CHPADIPLOID STATE MAINTENANCE PROTEIN CHPA"/>
    <property type="match status" value="1"/>
</dbReference>
<dbReference type="Pfam" id="PF04969">
    <property type="entry name" value="CS"/>
    <property type="match status" value="1"/>
</dbReference>
<keyword evidence="7" id="KW-1185">Reference proteome</keyword>
<dbReference type="PROSITE" id="PS51203">
    <property type="entry name" value="CS"/>
    <property type="match status" value="1"/>
</dbReference>
<dbReference type="OrthoDB" id="10261079at2759"/>
<gene>
    <name evidence="8 9" type="primary">LOC107226336</name>
</gene>
<dbReference type="CDD" id="cd06488">
    <property type="entry name" value="p23_melusin_like"/>
    <property type="match status" value="1"/>
</dbReference>
<feature type="domain" description="CHORD" evidence="6">
    <location>
        <begin position="11"/>
        <end position="70"/>
    </location>
</feature>
<name>A0A6J0C880_NEOLC</name>
<feature type="region of interest" description="Disordered" evidence="4">
    <location>
        <begin position="308"/>
        <end position="345"/>
    </location>
</feature>
<dbReference type="InterPro" id="IPR007051">
    <property type="entry name" value="CHORD_dom"/>
</dbReference>
<keyword evidence="3" id="KW-0862">Zinc</keyword>
<evidence type="ECO:0000259" key="5">
    <source>
        <dbReference type="PROSITE" id="PS51203"/>
    </source>
</evidence>
<evidence type="ECO:0000313" key="8">
    <source>
        <dbReference type="RefSeq" id="XP_015522605.1"/>
    </source>
</evidence>
<dbReference type="Proteomes" id="UP000829291">
    <property type="component" value="Chromosome 1"/>
</dbReference>
<sequence>MSESEEKMLHCYNRGCGKKYDPENNKEGDCIHHPGLPVFHDAYKGWSCCNKKCTDFTEFLNIKGCTKSFHTNVKPADPEKPAVDKSRMNEVIEVKPLVKNVNLSLPRPPYDSPQVTLIPVVSPALLQQIEGLAVQVTTSTETQIPIGEMCKRKGCKASYTKTLADQEPCTHHPGVPIFHEGLKYWSCCQKKTTDFSVFLEQPGCSQGTHLWLNEAKSKTIKCRMDWHQTGGFVVVSIFCKKYQPSRSNVRLNPVRLTVDLYFQEEDSRYELDVELRGVVNVEESSVNMLPTKVEIKLKKAEPGTWAKLETANPTKTIETPPVLQSESEKEESITAQVDAVDLSDL</sequence>
<dbReference type="Gene3D" id="4.10.1130.20">
    <property type="match status" value="2"/>
</dbReference>
<dbReference type="PROSITE" id="PS51401">
    <property type="entry name" value="CHORD"/>
    <property type="match status" value="2"/>
</dbReference>
<dbReference type="RefSeq" id="XP_046588455.1">
    <property type="nucleotide sequence ID" value="XM_046732499.1"/>
</dbReference>
<evidence type="ECO:0000313" key="7">
    <source>
        <dbReference type="Proteomes" id="UP000829291"/>
    </source>
</evidence>
<feature type="domain" description="CS" evidence="5">
    <location>
        <begin position="219"/>
        <end position="309"/>
    </location>
</feature>
<dbReference type="AlphaFoldDB" id="A0A6J0C880"/>
<accession>A0A6J0C880</accession>
<dbReference type="CTD" id="42874"/>
<evidence type="ECO:0000256" key="1">
    <source>
        <dbReference type="ARBA" id="ARBA00022723"/>
    </source>
</evidence>
<evidence type="ECO:0000256" key="4">
    <source>
        <dbReference type="SAM" id="MobiDB-lite"/>
    </source>
</evidence>
<dbReference type="InterPro" id="IPR008978">
    <property type="entry name" value="HSP20-like_chaperone"/>
</dbReference>
<dbReference type="InParanoid" id="A0A6J0C880"/>
<evidence type="ECO:0000256" key="2">
    <source>
        <dbReference type="ARBA" id="ARBA00022737"/>
    </source>
</evidence>
<dbReference type="PANTHER" id="PTHR46983">
    <property type="entry name" value="CYSTEINE AND HISTIDINE-RICH DOMAIN-CONTAINING PROTEIN 1"/>
    <property type="match status" value="1"/>
</dbReference>
<dbReference type="SUPFAM" id="SSF49764">
    <property type="entry name" value="HSP20-like chaperones"/>
    <property type="match status" value="1"/>
</dbReference>
<dbReference type="KEGG" id="nlo:107226336"/>
<keyword evidence="1" id="KW-0479">Metal-binding</keyword>
<proteinExistence type="predicted"/>
<feature type="domain" description="CHORD" evidence="6">
    <location>
        <begin position="150"/>
        <end position="209"/>
    </location>
</feature>
<dbReference type="Gene3D" id="2.60.40.790">
    <property type="match status" value="1"/>
</dbReference>
<dbReference type="Pfam" id="PF04968">
    <property type="entry name" value="CHORD"/>
    <property type="match status" value="2"/>
</dbReference>
<dbReference type="InterPro" id="IPR039790">
    <property type="entry name" value="CHRD1"/>
</dbReference>